<dbReference type="GO" id="GO:0005829">
    <property type="term" value="C:cytosol"/>
    <property type="evidence" value="ECO:0007669"/>
    <property type="project" value="TreeGrafter"/>
</dbReference>
<feature type="domain" description="Ferritin-like diiron" evidence="3">
    <location>
        <begin position="1"/>
        <end position="139"/>
    </location>
</feature>
<evidence type="ECO:0000313" key="4">
    <source>
        <dbReference type="EMBL" id="MBB5020949.1"/>
    </source>
</evidence>
<dbReference type="InterPro" id="IPR012347">
    <property type="entry name" value="Ferritin-like"/>
</dbReference>
<evidence type="ECO:0000259" key="3">
    <source>
        <dbReference type="PROSITE" id="PS50905"/>
    </source>
</evidence>
<dbReference type="GO" id="GO:0004322">
    <property type="term" value="F:ferroxidase activity"/>
    <property type="evidence" value="ECO:0007669"/>
    <property type="project" value="TreeGrafter"/>
</dbReference>
<dbReference type="GO" id="GO:0006879">
    <property type="term" value="P:intracellular iron ion homeostasis"/>
    <property type="evidence" value="ECO:0007669"/>
    <property type="project" value="UniProtKB-KW"/>
</dbReference>
<dbReference type="GO" id="GO:0020037">
    <property type="term" value="F:heme binding"/>
    <property type="evidence" value="ECO:0007669"/>
    <property type="project" value="TreeGrafter"/>
</dbReference>
<dbReference type="RefSeq" id="WP_183728664.1">
    <property type="nucleotide sequence ID" value="NZ_JACHID010000001.1"/>
</dbReference>
<keyword evidence="5" id="KW-1185">Reference proteome</keyword>
<accession>A0A7W7Y2X0</accession>
<dbReference type="SUPFAM" id="SSF47240">
    <property type="entry name" value="Ferritin-like"/>
    <property type="match status" value="1"/>
</dbReference>
<dbReference type="PANTHER" id="PTHR30295">
    <property type="entry name" value="BACTERIOFERRITIN"/>
    <property type="match status" value="1"/>
</dbReference>
<dbReference type="Proteomes" id="UP000528322">
    <property type="component" value="Unassembled WGS sequence"/>
</dbReference>
<dbReference type="AlphaFoldDB" id="A0A7W7Y2X0"/>
<gene>
    <name evidence="4" type="ORF">HNR37_000252</name>
</gene>
<name>A0A7W7Y2X0_9BACT</name>
<dbReference type="InterPro" id="IPR008331">
    <property type="entry name" value="Ferritin_DPS_dom"/>
</dbReference>
<keyword evidence="2" id="KW-0408">Iron</keyword>
<dbReference type="InterPro" id="IPR009040">
    <property type="entry name" value="Ferritin-like_diiron"/>
</dbReference>
<dbReference type="EMBL" id="JACHID010000001">
    <property type="protein sequence ID" value="MBB5020949.1"/>
    <property type="molecule type" value="Genomic_DNA"/>
</dbReference>
<proteinExistence type="predicted"/>
<keyword evidence="1" id="KW-0409">Iron storage</keyword>
<sequence length="139" mass="15961">MSKETLISYLNKQLHSEYQAMHTYMYHAATLQNEELAAALREFCREEQNHAIMLMDLIEHMGGVPEASCEVNVDQEDDILSSLVMSIAEEDSAVQMYTMIRDLMETPAQRTIIESTIAEEKRHHAVLQDLLAKAKKQMF</sequence>
<reference evidence="4 5" key="1">
    <citation type="submission" date="2020-08" db="EMBL/GenBank/DDBJ databases">
        <title>Genomic Encyclopedia of Type Strains, Phase IV (KMG-IV): sequencing the most valuable type-strain genomes for metagenomic binning, comparative biology and taxonomic classification.</title>
        <authorList>
            <person name="Goeker M."/>
        </authorList>
    </citation>
    <scope>NUCLEOTIDE SEQUENCE [LARGE SCALE GENOMIC DNA]</scope>
    <source>
        <strain evidence="4 5">DSM 22071</strain>
    </source>
</reference>
<dbReference type="Pfam" id="PF00210">
    <property type="entry name" value="Ferritin"/>
    <property type="match status" value="1"/>
</dbReference>
<dbReference type="PANTHER" id="PTHR30295:SF0">
    <property type="entry name" value="BACTERIOFERRITIN"/>
    <property type="match status" value="1"/>
</dbReference>
<comment type="caution">
    <text evidence="4">The sequence shown here is derived from an EMBL/GenBank/DDBJ whole genome shotgun (WGS) entry which is preliminary data.</text>
</comment>
<dbReference type="InterPro" id="IPR009078">
    <property type="entry name" value="Ferritin-like_SF"/>
</dbReference>
<dbReference type="PROSITE" id="PS50905">
    <property type="entry name" value="FERRITIN_LIKE"/>
    <property type="match status" value="1"/>
</dbReference>
<evidence type="ECO:0000313" key="5">
    <source>
        <dbReference type="Proteomes" id="UP000528322"/>
    </source>
</evidence>
<organism evidence="4 5">
    <name type="scientific">Desulfurispira natronophila</name>
    <dbReference type="NCBI Taxonomy" id="682562"/>
    <lineage>
        <taxon>Bacteria</taxon>
        <taxon>Pseudomonadati</taxon>
        <taxon>Chrysiogenota</taxon>
        <taxon>Chrysiogenia</taxon>
        <taxon>Chrysiogenales</taxon>
        <taxon>Chrysiogenaceae</taxon>
        <taxon>Desulfurispira</taxon>
    </lineage>
</organism>
<evidence type="ECO:0000256" key="2">
    <source>
        <dbReference type="ARBA" id="ARBA00023004"/>
    </source>
</evidence>
<dbReference type="Gene3D" id="1.20.1260.10">
    <property type="match status" value="1"/>
</dbReference>
<protein>
    <submittedName>
        <fullName evidence="4">Rubrerythrin</fullName>
    </submittedName>
</protein>
<dbReference type="CDD" id="cd00657">
    <property type="entry name" value="Ferritin_like"/>
    <property type="match status" value="1"/>
</dbReference>
<evidence type="ECO:0000256" key="1">
    <source>
        <dbReference type="ARBA" id="ARBA00022434"/>
    </source>
</evidence>
<dbReference type="GO" id="GO:0008199">
    <property type="term" value="F:ferric iron binding"/>
    <property type="evidence" value="ECO:0007669"/>
    <property type="project" value="InterPro"/>
</dbReference>